<evidence type="ECO:0000313" key="1">
    <source>
        <dbReference type="EMBL" id="ETN73702.1"/>
    </source>
</evidence>
<protein>
    <submittedName>
        <fullName evidence="1">Uncharacterized protein</fullName>
    </submittedName>
</protein>
<accession>W2SYJ0</accession>
<sequence>MYTVSSGLGCLPHSAGDMKAVHLSDAVPWTDCIAIASTGLTHESSFDYPPNQWAIAAETGCGGR</sequence>
<dbReference type="Proteomes" id="UP000053676">
    <property type="component" value="Unassembled WGS sequence"/>
</dbReference>
<gene>
    <name evidence="1" type="ORF">NECAME_00791</name>
</gene>
<keyword evidence="2" id="KW-1185">Reference proteome</keyword>
<dbReference type="AlphaFoldDB" id="W2SYJ0"/>
<dbReference type="EMBL" id="KI660422">
    <property type="protein sequence ID" value="ETN73702.1"/>
    <property type="molecule type" value="Genomic_DNA"/>
</dbReference>
<evidence type="ECO:0000313" key="2">
    <source>
        <dbReference type="Proteomes" id="UP000053676"/>
    </source>
</evidence>
<dbReference type="KEGG" id="nai:NECAME_00791"/>
<reference evidence="2" key="1">
    <citation type="journal article" date="2014" name="Nat. Genet.">
        <title>Genome of the human hookworm Necator americanus.</title>
        <authorList>
            <person name="Tang Y.T."/>
            <person name="Gao X."/>
            <person name="Rosa B.A."/>
            <person name="Abubucker S."/>
            <person name="Hallsworth-Pepin K."/>
            <person name="Martin J."/>
            <person name="Tyagi R."/>
            <person name="Heizer E."/>
            <person name="Zhang X."/>
            <person name="Bhonagiri-Palsikar V."/>
            <person name="Minx P."/>
            <person name="Warren W.C."/>
            <person name="Wang Q."/>
            <person name="Zhan B."/>
            <person name="Hotez P.J."/>
            <person name="Sternberg P.W."/>
            <person name="Dougall A."/>
            <person name="Gaze S.T."/>
            <person name="Mulvenna J."/>
            <person name="Sotillo J."/>
            <person name="Ranganathan S."/>
            <person name="Rabelo E.M."/>
            <person name="Wilson R.K."/>
            <person name="Felgner P.L."/>
            <person name="Bethony J."/>
            <person name="Hawdon J.M."/>
            <person name="Gasser R.B."/>
            <person name="Loukas A."/>
            <person name="Mitreva M."/>
        </authorList>
    </citation>
    <scope>NUCLEOTIDE SEQUENCE [LARGE SCALE GENOMIC DNA]</scope>
</reference>
<name>W2SYJ0_NECAM</name>
<proteinExistence type="predicted"/>
<organism evidence="1 2">
    <name type="scientific">Necator americanus</name>
    <name type="common">Human hookworm</name>
    <dbReference type="NCBI Taxonomy" id="51031"/>
    <lineage>
        <taxon>Eukaryota</taxon>
        <taxon>Metazoa</taxon>
        <taxon>Ecdysozoa</taxon>
        <taxon>Nematoda</taxon>
        <taxon>Chromadorea</taxon>
        <taxon>Rhabditida</taxon>
        <taxon>Rhabditina</taxon>
        <taxon>Rhabditomorpha</taxon>
        <taxon>Strongyloidea</taxon>
        <taxon>Ancylostomatidae</taxon>
        <taxon>Bunostominae</taxon>
        <taxon>Necator</taxon>
    </lineage>
</organism>